<dbReference type="AlphaFoldDB" id="A0A812N9H7"/>
<accession>A0A812N9H7</accession>
<gene>
    <name evidence="1" type="ORF">SNAT2548_LOCUS15557</name>
</gene>
<evidence type="ECO:0000313" key="2">
    <source>
        <dbReference type="Proteomes" id="UP000604046"/>
    </source>
</evidence>
<keyword evidence="2" id="KW-1185">Reference proteome</keyword>
<proteinExistence type="predicted"/>
<organism evidence="1 2">
    <name type="scientific">Symbiodinium natans</name>
    <dbReference type="NCBI Taxonomy" id="878477"/>
    <lineage>
        <taxon>Eukaryota</taxon>
        <taxon>Sar</taxon>
        <taxon>Alveolata</taxon>
        <taxon>Dinophyceae</taxon>
        <taxon>Suessiales</taxon>
        <taxon>Symbiodiniaceae</taxon>
        <taxon>Symbiodinium</taxon>
    </lineage>
</organism>
<evidence type="ECO:0000313" key="1">
    <source>
        <dbReference type="EMBL" id="CAE7295449.1"/>
    </source>
</evidence>
<name>A0A812N9H7_9DINO</name>
<reference evidence="1" key="1">
    <citation type="submission" date="2021-02" db="EMBL/GenBank/DDBJ databases">
        <authorList>
            <person name="Dougan E. K."/>
            <person name="Rhodes N."/>
            <person name="Thang M."/>
            <person name="Chan C."/>
        </authorList>
    </citation>
    <scope>NUCLEOTIDE SEQUENCE</scope>
</reference>
<protein>
    <submittedName>
        <fullName evidence="1">Uncharacterized protein</fullName>
    </submittedName>
</protein>
<dbReference type="EMBL" id="CAJNDS010002002">
    <property type="protein sequence ID" value="CAE7295449.1"/>
    <property type="molecule type" value="Genomic_DNA"/>
</dbReference>
<comment type="caution">
    <text evidence="1">The sequence shown here is derived from an EMBL/GenBank/DDBJ whole genome shotgun (WGS) entry which is preliminary data.</text>
</comment>
<dbReference type="Proteomes" id="UP000604046">
    <property type="component" value="Unassembled WGS sequence"/>
</dbReference>
<sequence length="163" mass="17711">MGDNAAQSGAALGIVGHLSESASFLASHLPQPHPTLQSRAQTVGFDVASAQSCKMGVWTLMQRLQTSDQPGGVHFESVRVEGGWQSSLRCHCVDRSGAPYAWSGKEFKSEVTSKKKEAEEGAASSFFKDPDVQRTAANLPPAKRHVDALESWQIKRNLRPKHN</sequence>